<protein>
    <submittedName>
        <fullName evidence="3">DUF3365 domain-containing protein</fullName>
    </submittedName>
</protein>
<dbReference type="Proteomes" id="UP000315303">
    <property type="component" value="Unassembled WGS sequence"/>
</dbReference>
<organism evidence="3 4">
    <name type="scientific">Litorilituus lipolyticus</name>
    <dbReference type="NCBI Taxonomy" id="2491017"/>
    <lineage>
        <taxon>Bacteria</taxon>
        <taxon>Pseudomonadati</taxon>
        <taxon>Pseudomonadota</taxon>
        <taxon>Gammaproteobacteria</taxon>
        <taxon>Alteromonadales</taxon>
        <taxon>Colwelliaceae</taxon>
        <taxon>Litorilituus</taxon>
    </lineage>
</organism>
<feature type="chain" id="PRO_5021247299" evidence="1">
    <location>
        <begin position="26"/>
        <end position="256"/>
    </location>
</feature>
<sequence>MKKNTSQFYRIIPFLFCLVTFASQANLSFEKIILNEITKMYMSSMTFIFLNQPLINQKGGNKEALFGDKFIDNIKATYQQKHNEEFPLLDHKLKQLLVQSMVEVMEDNKMLFNDEDIGFKGIIPAIFAAQLSAKLATKGIGLKIKFTRTKEDIRNVLNIPDQWESKVMAKIIEKPEIYYDEQAIINDKPAYRQFTPLPMAPYCLKCHGSMEHNPLNAGKDKEEWTNIDMTGFEMENWTLNDFGGGVSISIEKSVLE</sequence>
<dbReference type="Pfam" id="PF11845">
    <property type="entry name" value="Tll0287-like"/>
    <property type="match status" value="1"/>
</dbReference>
<gene>
    <name evidence="3" type="ORF">EPA86_12240</name>
</gene>
<reference evidence="3 4" key="1">
    <citation type="submission" date="2019-01" db="EMBL/GenBank/DDBJ databases">
        <title>Litorilituus lipolytica sp. nov., isolated from intertidal sand of the Yellow Sea in China.</title>
        <authorList>
            <person name="Liu A."/>
        </authorList>
    </citation>
    <scope>NUCLEOTIDE SEQUENCE [LARGE SCALE GENOMIC DNA]</scope>
    <source>
        <strain evidence="3 4">RZ04</strain>
    </source>
</reference>
<dbReference type="AlphaFoldDB" id="A0A502KRS8"/>
<proteinExistence type="predicted"/>
<comment type="caution">
    <text evidence="3">The sequence shown here is derived from an EMBL/GenBank/DDBJ whole genome shotgun (WGS) entry which is preliminary data.</text>
</comment>
<evidence type="ECO:0000313" key="4">
    <source>
        <dbReference type="Proteomes" id="UP000315303"/>
    </source>
</evidence>
<evidence type="ECO:0000313" key="3">
    <source>
        <dbReference type="EMBL" id="TPH13894.1"/>
    </source>
</evidence>
<feature type="domain" description="Tll0287-like" evidence="2">
    <location>
        <begin position="98"/>
        <end position="250"/>
    </location>
</feature>
<evidence type="ECO:0000259" key="2">
    <source>
        <dbReference type="Pfam" id="PF11845"/>
    </source>
</evidence>
<evidence type="ECO:0000256" key="1">
    <source>
        <dbReference type="SAM" id="SignalP"/>
    </source>
</evidence>
<dbReference type="EMBL" id="SAWY01000027">
    <property type="protein sequence ID" value="TPH13894.1"/>
    <property type="molecule type" value="Genomic_DNA"/>
</dbReference>
<keyword evidence="4" id="KW-1185">Reference proteome</keyword>
<keyword evidence="1" id="KW-0732">Signal</keyword>
<dbReference type="InterPro" id="IPR021796">
    <property type="entry name" value="Tll0287-like_dom"/>
</dbReference>
<accession>A0A502KRS8</accession>
<dbReference type="RefSeq" id="WP_140604016.1">
    <property type="nucleotide sequence ID" value="NZ_SAWY01000027.1"/>
</dbReference>
<feature type="signal peptide" evidence="1">
    <location>
        <begin position="1"/>
        <end position="25"/>
    </location>
</feature>
<name>A0A502KRS8_9GAMM</name>
<dbReference type="OrthoDB" id="9797588at2"/>